<evidence type="ECO:0000313" key="2">
    <source>
        <dbReference type="EMBL" id="CAA9585659.1"/>
    </source>
</evidence>
<protein>
    <submittedName>
        <fullName evidence="2">Uncharacterized protein</fullName>
    </submittedName>
</protein>
<feature type="non-terminal residue" evidence="2">
    <location>
        <position position="1"/>
    </location>
</feature>
<feature type="compositionally biased region" description="Low complexity" evidence="1">
    <location>
        <begin position="20"/>
        <end position="31"/>
    </location>
</feature>
<accession>A0A6J4VX60</accession>
<feature type="non-terminal residue" evidence="2">
    <location>
        <position position="37"/>
    </location>
</feature>
<evidence type="ECO:0000256" key="1">
    <source>
        <dbReference type="SAM" id="MobiDB-lite"/>
    </source>
</evidence>
<name>A0A6J4VX60_9BACT</name>
<feature type="region of interest" description="Disordered" evidence="1">
    <location>
        <begin position="1"/>
        <end position="37"/>
    </location>
</feature>
<reference evidence="2" key="1">
    <citation type="submission" date="2020-02" db="EMBL/GenBank/DDBJ databases">
        <authorList>
            <person name="Meier V. D."/>
        </authorList>
    </citation>
    <scope>NUCLEOTIDE SEQUENCE</scope>
    <source>
        <strain evidence="2">AVDCRST_MAG19</strain>
    </source>
</reference>
<proteinExistence type="predicted"/>
<gene>
    <name evidence="2" type="ORF">AVDCRST_MAG19-4607</name>
</gene>
<dbReference type="AlphaFoldDB" id="A0A6J4VX60"/>
<sequence>CRGAGPRCPSPAPRLRLRRTGVPAGATTPTTRRGRRG</sequence>
<organism evidence="2">
    <name type="scientific">uncultured Thermomicrobiales bacterium</name>
    <dbReference type="NCBI Taxonomy" id="1645740"/>
    <lineage>
        <taxon>Bacteria</taxon>
        <taxon>Pseudomonadati</taxon>
        <taxon>Thermomicrobiota</taxon>
        <taxon>Thermomicrobia</taxon>
        <taxon>Thermomicrobiales</taxon>
        <taxon>environmental samples</taxon>
    </lineage>
</organism>
<dbReference type="EMBL" id="CADCWL010000253">
    <property type="protein sequence ID" value="CAA9585659.1"/>
    <property type="molecule type" value="Genomic_DNA"/>
</dbReference>